<dbReference type="Proteomes" id="UP000011668">
    <property type="component" value="Unassembled WGS sequence"/>
</dbReference>
<evidence type="ECO:0000313" key="2">
    <source>
        <dbReference type="Proteomes" id="UP000011668"/>
    </source>
</evidence>
<keyword evidence="2" id="KW-1185">Reference proteome</keyword>
<dbReference type="HOGENOM" id="CLU_3126055_0_0_1"/>
<protein>
    <submittedName>
        <fullName evidence="1">Uncharacterized protein</fullName>
    </submittedName>
</protein>
<dbReference type="EMBL" id="AFRT01001713">
    <property type="protein sequence ID" value="ELU39580.1"/>
    <property type="molecule type" value="Genomic_DNA"/>
</dbReference>
<proteinExistence type="predicted"/>
<evidence type="ECO:0000313" key="1">
    <source>
        <dbReference type="EMBL" id="ELU39580.1"/>
    </source>
</evidence>
<name>L8WNL5_THACA</name>
<sequence length="50" mass="5485">MSGVILMDCAVQQILILVLTAVWKFLAVRMGKHWAGQGGIDEIAIYSTVH</sequence>
<gene>
    <name evidence="1" type="ORF">AG1IA_06387</name>
</gene>
<dbReference type="AlphaFoldDB" id="L8WNL5"/>
<organism evidence="1 2">
    <name type="scientific">Thanatephorus cucumeris (strain AG1-IA)</name>
    <name type="common">Rice sheath blight fungus</name>
    <name type="synonym">Rhizoctonia solani</name>
    <dbReference type="NCBI Taxonomy" id="983506"/>
    <lineage>
        <taxon>Eukaryota</taxon>
        <taxon>Fungi</taxon>
        <taxon>Dikarya</taxon>
        <taxon>Basidiomycota</taxon>
        <taxon>Agaricomycotina</taxon>
        <taxon>Agaricomycetes</taxon>
        <taxon>Cantharellales</taxon>
        <taxon>Ceratobasidiaceae</taxon>
        <taxon>Rhizoctonia</taxon>
        <taxon>Rhizoctonia solani AG-1</taxon>
    </lineage>
</organism>
<comment type="caution">
    <text evidence="1">The sequence shown here is derived from an EMBL/GenBank/DDBJ whole genome shotgun (WGS) entry which is preliminary data.</text>
</comment>
<reference evidence="1 2" key="1">
    <citation type="journal article" date="2013" name="Nat. Commun.">
        <title>The evolution and pathogenic mechanisms of the rice sheath blight pathogen.</title>
        <authorList>
            <person name="Zheng A."/>
            <person name="Lin R."/>
            <person name="Xu L."/>
            <person name="Qin P."/>
            <person name="Tang C."/>
            <person name="Ai P."/>
            <person name="Zhang D."/>
            <person name="Liu Y."/>
            <person name="Sun Z."/>
            <person name="Feng H."/>
            <person name="Wang Y."/>
            <person name="Chen Y."/>
            <person name="Liang X."/>
            <person name="Fu R."/>
            <person name="Li Q."/>
            <person name="Zhang J."/>
            <person name="Yu X."/>
            <person name="Xie Z."/>
            <person name="Ding L."/>
            <person name="Guan P."/>
            <person name="Tang J."/>
            <person name="Liang Y."/>
            <person name="Wang S."/>
            <person name="Deng Q."/>
            <person name="Li S."/>
            <person name="Zhu J."/>
            <person name="Wang L."/>
            <person name="Liu H."/>
            <person name="Li P."/>
        </authorList>
    </citation>
    <scope>NUCLEOTIDE SEQUENCE [LARGE SCALE GENOMIC DNA]</scope>
    <source>
        <strain evidence="2">AG-1 IA</strain>
    </source>
</reference>
<accession>L8WNL5</accession>